<keyword evidence="1" id="KW-0472">Membrane</keyword>
<proteinExistence type="predicted"/>
<evidence type="ECO:0000256" key="1">
    <source>
        <dbReference type="SAM" id="Phobius"/>
    </source>
</evidence>
<organism evidence="2 3">
    <name type="scientific">Aerophototrophica crusticola</name>
    <dbReference type="NCBI Taxonomy" id="1709002"/>
    <lineage>
        <taxon>Bacteria</taxon>
        <taxon>Pseudomonadati</taxon>
        <taxon>Pseudomonadota</taxon>
        <taxon>Alphaproteobacteria</taxon>
        <taxon>Rhodospirillales</taxon>
        <taxon>Rhodospirillaceae</taxon>
        <taxon>Aerophototrophica</taxon>
    </lineage>
</organism>
<dbReference type="Gene3D" id="1.20.210.10">
    <property type="entry name" value="Cytochrome c oxidase-like, subunit I domain"/>
    <property type="match status" value="1"/>
</dbReference>
<keyword evidence="1" id="KW-0812">Transmembrane</keyword>
<evidence type="ECO:0000313" key="2">
    <source>
        <dbReference type="EMBL" id="QJE73100.1"/>
    </source>
</evidence>
<dbReference type="AlphaFoldDB" id="A0A858R6P5"/>
<dbReference type="SUPFAM" id="SSF81442">
    <property type="entry name" value="Cytochrome c oxidase subunit I-like"/>
    <property type="match status" value="1"/>
</dbReference>
<keyword evidence="3" id="KW-1185">Reference proteome</keyword>
<feature type="transmembrane region" description="Helical" evidence="1">
    <location>
        <begin position="20"/>
        <end position="40"/>
    </location>
</feature>
<evidence type="ECO:0000313" key="3">
    <source>
        <dbReference type="Proteomes" id="UP000501891"/>
    </source>
</evidence>
<sequence length="117" mass="12213">MGVGIAMAMSGDHSQVPVHVHLNTLGWLSMTLFGLVYHVVPDMAWGRLPRWHLGASATGLALMLPALVMIGMGQHEKVGPLAGAGAMLTILGMALFAVQVFRATSSARRAAALPAAE</sequence>
<feature type="transmembrane region" description="Helical" evidence="1">
    <location>
        <begin position="78"/>
        <end position="101"/>
    </location>
</feature>
<feature type="transmembrane region" description="Helical" evidence="1">
    <location>
        <begin position="52"/>
        <end position="72"/>
    </location>
</feature>
<dbReference type="EMBL" id="CP051775">
    <property type="protein sequence ID" value="QJE73100.1"/>
    <property type="molecule type" value="Genomic_DNA"/>
</dbReference>
<dbReference type="KEGG" id="acru:HHL28_08415"/>
<protein>
    <recommendedName>
        <fullName evidence="4">Cytochrome-c oxidase</fullName>
    </recommendedName>
</protein>
<dbReference type="Proteomes" id="UP000501891">
    <property type="component" value="Chromosome"/>
</dbReference>
<accession>A0A858R6P5</accession>
<reference evidence="2" key="1">
    <citation type="submission" date="2020-04" db="EMBL/GenBank/DDBJ databases">
        <title>A desert anoxygenic phototrophic bacterium fixes CO2 using RubisCO under aerobic conditions.</title>
        <authorList>
            <person name="Tang K."/>
        </authorList>
    </citation>
    <scope>NUCLEOTIDE SEQUENCE [LARGE SCALE GENOMIC DNA]</scope>
    <source>
        <strain evidence="2">MIMtkB3</strain>
    </source>
</reference>
<dbReference type="InterPro" id="IPR036927">
    <property type="entry name" value="Cyt_c_oxase-like_su1_sf"/>
</dbReference>
<name>A0A858R6P5_9PROT</name>
<gene>
    <name evidence="2" type="ORF">HHL28_08415</name>
</gene>
<keyword evidence="1" id="KW-1133">Transmembrane helix</keyword>
<evidence type="ECO:0008006" key="4">
    <source>
        <dbReference type="Google" id="ProtNLM"/>
    </source>
</evidence>